<gene>
    <name evidence="2" type="ORF">AMJ44_09540</name>
</gene>
<comment type="caution">
    <text evidence="2">The sequence shown here is derived from an EMBL/GenBank/DDBJ whole genome shotgun (WGS) entry which is preliminary data.</text>
</comment>
<feature type="chain" id="PRO_5006640230" evidence="1">
    <location>
        <begin position="32"/>
        <end position="108"/>
    </location>
</feature>
<keyword evidence="1" id="KW-0732">Signal</keyword>
<evidence type="ECO:0000313" key="3">
    <source>
        <dbReference type="Proteomes" id="UP000051861"/>
    </source>
</evidence>
<feature type="signal peptide" evidence="1">
    <location>
        <begin position="1"/>
        <end position="31"/>
    </location>
</feature>
<proteinExistence type="predicted"/>
<dbReference type="AlphaFoldDB" id="A0A0S7XTD3"/>
<sequence length="108" mass="12000">MSFSKLFQNGRFLPSFFFFLFVVCIFSQAQADVPDMMINTDGTTQIHNEEQIWVSPIDSTVVMIVFFALATDELGWASPVMKGIPGVTVFYQAVPSHTIPTLAYLAIG</sequence>
<dbReference type="EMBL" id="LIZX01000103">
    <property type="protein sequence ID" value="KPJ65746.1"/>
    <property type="molecule type" value="Genomic_DNA"/>
</dbReference>
<evidence type="ECO:0000313" key="2">
    <source>
        <dbReference type="EMBL" id="KPJ65746.1"/>
    </source>
</evidence>
<organism evidence="2 3">
    <name type="scientific">candidate division WOR-1 bacterium DG_54_3</name>
    <dbReference type="NCBI Taxonomy" id="1703775"/>
    <lineage>
        <taxon>Bacteria</taxon>
        <taxon>Bacillati</taxon>
        <taxon>Saganbacteria</taxon>
    </lineage>
</organism>
<name>A0A0S7XTD3_UNCSA</name>
<evidence type="ECO:0000256" key="1">
    <source>
        <dbReference type="SAM" id="SignalP"/>
    </source>
</evidence>
<reference evidence="2 3" key="1">
    <citation type="journal article" date="2015" name="Microbiome">
        <title>Genomic resolution of linkages in carbon, nitrogen, and sulfur cycling among widespread estuary sediment bacteria.</title>
        <authorList>
            <person name="Baker B.J."/>
            <person name="Lazar C.S."/>
            <person name="Teske A.P."/>
            <person name="Dick G.J."/>
        </authorList>
    </citation>
    <scope>NUCLEOTIDE SEQUENCE [LARGE SCALE GENOMIC DNA]</scope>
    <source>
        <strain evidence="2">DG_54_3</strain>
    </source>
</reference>
<protein>
    <submittedName>
        <fullName evidence="2">Uncharacterized protein</fullName>
    </submittedName>
</protein>
<accession>A0A0S7XTD3</accession>
<dbReference type="Proteomes" id="UP000051861">
    <property type="component" value="Unassembled WGS sequence"/>
</dbReference>